<dbReference type="STRING" id="536979.SAMN04488055_4452"/>
<feature type="domain" description="RDD" evidence="6">
    <location>
        <begin position="19"/>
        <end position="166"/>
    </location>
</feature>
<organism evidence="7 8">
    <name type="scientific">Chitinophaga niabensis</name>
    <dbReference type="NCBI Taxonomy" id="536979"/>
    <lineage>
        <taxon>Bacteria</taxon>
        <taxon>Pseudomonadati</taxon>
        <taxon>Bacteroidota</taxon>
        <taxon>Chitinophagia</taxon>
        <taxon>Chitinophagales</taxon>
        <taxon>Chitinophagaceae</taxon>
        <taxon>Chitinophaga</taxon>
    </lineage>
</organism>
<dbReference type="GO" id="GO:0016020">
    <property type="term" value="C:membrane"/>
    <property type="evidence" value="ECO:0007669"/>
    <property type="project" value="UniProtKB-SubCell"/>
</dbReference>
<feature type="transmembrane region" description="Helical" evidence="5">
    <location>
        <begin position="132"/>
        <end position="152"/>
    </location>
</feature>
<sequence length="262" mass="29894">MPIIKIPTAFNIDLEFEGADLGRRSVAYLIDLLIRIAYMVLVGMLISRNVSNSNTADVLMFLFMIIPVSLYYLISEILMKGQSLGKRAMDIKVVSLIGNTPSLSQILLRWMFRLVESPIFTLTIILTMVEESSAFTILISLAIAIIPVIIVFRSAYNQRLGDIAAGTIIVRNRQRHTIQDTIFREIDQVDYVPRFSQILRLSDKDLSKIKSVLDTSMRNNDWAVATRMSEKIKQVLHIETDMEPATFLETLLNDYNYLVTRK</sequence>
<keyword evidence="3 5" id="KW-1133">Transmembrane helix</keyword>
<reference evidence="8" key="1">
    <citation type="submission" date="2016-11" db="EMBL/GenBank/DDBJ databases">
        <authorList>
            <person name="Varghese N."/>
            <person name="Submissions S."/>
        </authorList>
    </citation>
    <scope>NUCLEOTIDE SEQUENCE [LARGE SCALE GENOMIC DNA]</scope>
    <source>
        <strain evidence="8">DSM 24787</strain>
    </source>
</reference>
<proteinExistence type="predicted"/>
<name>A0A1N6JUL6_9BACT</name>
<gene>
    <name evidence="7" type="ORF">SAMN04488055_4452</name>
</gene>
<dbReference type="InterPro" id="IPR010432">
    <property type="entry name" value="RDD"/>
</dbReference>
<dbReference type="PANTHER" id="PTHR38480:SF1">
    <property type="entry name" value="SLR0254 PROTEIN"/>
    <property type="match status" value="1"/>
</dbReference>
<keyword evidence="4 5" id="KW-0472">Membrane</keyword>
<dbReference type="RefSeq" id="WP_074241785.1">
    <property type="nucleotide sequence ID" value="NZ_FSRA01000002.1"/>
</dbReference>
<feature type="transmembrane region" description="Helical" evidence="5">
    <location>
        <begin position="26"/>
        <end position="46"/>
    </location>
</feature>
<dbReference type="EMBL" id="FSRA01000002">
    <property type="protein sequence ID" value="SIO47921.1"/>
    <property type="molecule type" value="Genomic_DNA"/>
</dbReference>
<accession>A0A1N6JUL6</accession>
<keyword evidence="2 5" id="KW-0812">Transmembrane</keyword>
<comment type="subcellular location">
    <subcellularLocation>
        <location evidence="1">Membrane</location>
        <topology evidence="1">Multi-pass membrane protein</topology>
    </subcellularLocation>
</comment>
<evidence type="ECO:0000256" key="1">
    <source>
        <dbReference type="ARBA" id="ARBA00004141"/>
    </source>
</evidence>
<dbReference type="AlphaFoldDB" id="A0A1N6JUL6"/>
<dbReference type="OrthoDB" id="9814143at2"/>
<protein>
    <submittedName>
        <fullName evidence="7">Uncharacterized membrane protein YckC, RDD family</fullName>
    </submittedName>
</protein>
<keyword evidence="8" id="KW-1185">Reference proteome</keyword>
<feature type="transmembrane region" description="Helical" evidence="5">
    <location>
        <begin position="58"/>
        <end position="79"/>
    </location>
</feature>
<dbReference type="PANTHER" id="PTHR38480">
    <property type="entry name" value="SLR0254 PROTEIN"/>
    <property type="match status" value="1"/>
</dbReference>
<evidence type="ECO:0000256" key="4">
    <source>
        <dbReference type="ARBA" id="ARBA00023136"/>
    </source>
</evidence>
<evidence type="ECO:0000313" key="7">
    <source>
        <dbReference type="EMBL" id="SIO47921.1"/>
    </source>
</evidence>
<evidence type="ECO:0000256" key="5">
    <source>
        <dbReference type="SAM" id="Phobius"/>
    </source>
</evidence>
<evidence type="ECO:0000256" key="3">
    <source>
        <dbReference type="ARBA" id="ARBA00022989"/>
    </source>
</evidence>
<dbReference type="Pfam" id="PF06271">
    <property type="entry name" value="RDD"/>
    <property type="match status" value="1"/>
</dbReference>
<evidence type="ECO:0000313" key="8">
    <source>
        <dbReference type="Proteomes" id="UP000185003"/>
    </source>
</evidence>
<dbReference type="Proteomes" id="UP000185003">
    <property type="component" value="Unassembled WGS sequence"/>
</dbReference>
<evidence type="ECO:0000259" key="6">
    <source>
        <dbReference type="Pfam" id="PF06271"/>
    </source>
</evidence>
<evidence type="ECO:0000256" key="2">
    <source>
        <dbReference type="ARBA" id="ARBA00022692"/>
    </source>
</evidence>